<feature type="region of interest" description="Disordered" evidence="5">
    <location>
        <begin position="124"/>
        <end position="185"/>
    </location>
</feature>
<dbReference type="PANTHER" id="PTHR34820:SF4">
    <property type="entry name" value="INNER MEMBRANE PROTEIN YEBZ"/>
    <property type="match status" value="1"/>
</dbReference>
<protein>
    <submittedName>
        <fullName evidence="9">Copper resistance protein CopC</fullName>
    </submittedName>
</protein>
<dbReference type="GO" id="GO:0006825">
    <property type="term" value="P:copper ion transport"/>
    <property type="evidence" value="ECO:0007669"/>
    <property type="project" value="InterPro"/>
</dbReference>
<keyword evidence="6" id="KW-0472">Membrane</keyword>
<evidence type="ECO:0000256" key="6">
    <source>
        <dbReference type="SAM" id="Phobius"/>
    </source>
</evidence>
<keyword evidence="3 7" id="KW-0732">Signal</keyword>
<evidence type="ECO:0000259" key="8">
    <source>
        <dbReference type="Pfam" id="PF04234"/>
    </source>
</evidence>
<dbReference type="SUPFAM" id="SSF81296">
    <property type="entry name" value="E set domains"/>
    <property type="match status" value="1"/>
</dbReference>
<dbReference type="GO" id="GO:0030313">
    <property type="term" value="C:cell envelope"/>
    <property type="evidence" value="ECO:0007669"/>
    <property type="project" value="UniProtKB-SubCell"/>
</dbReference>
<sequence length="216" mass="22904">MKRTKWLILTAFVLAILAPTSAFAHTGLKSSTPENKQIVDAEVNEIKMTFNTDIEKLSSFKVVDAQGTEYEIADKLVDKSSMSGGLNSPLKDGEYTVDWKIIGKDGHPIKGSFAFSVRVPATATPSASPSASASASPSSSPSSSEDPVASESLSPAPSETNTSNPSASESSQPDSESDSSDNTSLEVKSKASDFLLYAAGAVFLLFVALYLRRKKR</sequence>
<dbReference type="EMBL" id="CP051680">
    <property type="protein sequence ID" value="QJD82982.1"/>
    <property type="molecule type" value="Genomic_DNA"/>
</dbReference>
<dbReference type="PANTHER" id="PTHR34820">
    <property type="entry name" value="INNER MEMBRANE PROTEIN YEBZ"/>
    <property type="match status" value="1"/>
</dbReference>
<dbReference type="KEGG" id="cheb:HH215_07205"/>
<feature type="signal peptide" evidence="7">
    <location>
        <begin position="1"/>
        <end position="24"/>
    </location>
</feature>
<evidence type="ECO:0000313" key="9">
    <source>
        <dbReference type="EMBL" id="QJD82982.1"/>
    </source>
</evidence>
<name>A0A7Z2VH43_9BACL</name>
<gene>
    <name evidence="9" type="ORF">HH215_07205</name>
</gene>
<keyword evidence="2" id="KW-0479">Metal-binding</keyword>
<comment type="subcellular location">
    <subcellularLocation>
        <location evidence="1">Cell envelope</location>
    </subcellularLocation>
</comment>
<organism evidence="9 10">
    <name type="scientific">Cohnella herbarum</name>
    <dbReference type="NCBI Taxonomy" id="2728023"/>
    <lineage>
        <taxon>Bacteria</taxon>
        <taxon>Bacillati</taxon>
        <taxon>Bacillota</taxon>
        <taxon>Bacilli</taxon>
        <taxon>Bacillales</taxon>
        <taxon>Paenibacillaceae</taxon>
        <taxon>Cohnella</taxon>
    </lineage>
</organism>
<evidence type="ECO:0000256" key="1">
    <source>
        <dbReference type="ARBA" id="ARBA00004196"/>
    </source>
</evidence>
<keyword evidence="6" id="KW-0812">Transmembrane</keyword>
<dbReference type="GO" id="GO:0005507">
    <property type="term" value="F:copper ion binding"/>
    <property type="evidence" value="ECO:0007669"/>
    <property type="project" value="InterPro"/>
</dbReference>
<feature type="chain" id="PRO_5031504197" evidence="7">
    <location>
        <begin position="25"/>
        <end position="216"/>
    </location>
</feature>
<accession>A0A7Z2VH43</accession>
<evidence type="ECO:0000256" key="5">
    <source>
        <dbReference type="SAM" id="MobiDB-lite"/>
    </source>
</evidence>
<reference evidence="9 10" key="1">
    <citation type="submission" date="2020-04" db="EMBL/GenBank/DDBJ databases">
        <title>Genome sequencing of novel species.</title>
        <authorList>
            <person name="Heo J."/>
            <person name="Kim S.-J."/>
            <person name="Kim J.-S."/>
            <person name="Hong S.-B."/>
            <person name="Kwon S.-W."/>
        </authorList>
    </citation>
    <scope>NUCLEOTIDE SEQUENCE [LARGE SCALE GENOMIC DNA]</scope>
    <source>
        <strain evidence="9 10">MFER-1</strain>
    </source>
</reference>
<dbReference type="RefSeq" id="WP_169279279.1">
    <property type="nucleotide sequence ID" value="NZ_CP051680.1"/>
</dbReference>
<proteinExistence type="predicted"/>
<evidence type="ECO:0000256" key="2">
    <source>
        <dbReference type="ARBA" id="ARBA00022723"/>
    </source>
</evidence>
<dbReference type="GO" id="GO:0005886">
    <property type="term" value="C:plasma membrane"/>
    <property type="evidence" value="ECO:0007669"/>
    <property type="project" value="TreeGrafter"/>
</dbReference>
<dbReference type="InterPro" id="IPR014755">
    <property type="entry name" value="Cu-Rt/internalin_Ig-like"/>
</dbReference>
<dbReference type="InterPro" id="IPR014756">
    <property type="entry name" value="Ig_E-set"/>
</dbReference>
<dbReference type="Pfam" id="PF04234">
    <property type="entry name" value="CopC"/>
    <property type="match status" value="1"/>
</dbReference>
<keyword evidence="10" id="KW-1185">Reference proteome</keyword>
<feature type="transmembrane region" description="Helical" evidence="6">
    <location>
        <begin position="194"/>
        <end position="211"/>
    </location>
</feature>
<feature type="compositionally biased region" description="Low complexity" evidence="5">
    <location>
        <begin position="124"/>
        <end position="174"/>
    </location>
</feature>
<evidence type="ECO:0000256" key="3">
    <source>
        <dbReference type="ARBA" id="ARBA00022729"/>
    </source>
</evidence>
<evidence type="ECO:0000256" key="4">
    <source>
        <dbReference type="ARBA" id="ARBA00023008"/>
    </source>
</evidence>
<dbReference type="InterPro" id="IPR007348">
    <property type="entry name" value="CopC_dom"/>
</dbReference>
<dbReference type="GO" id="GO:0042597">
    <property type="term" value="C:periplasmic space"/>
    <property type="evidence" value="ECO:0007669"/>
    <property type="project" value="InterPro"/>
</dbReference>
<dbReference type="Proteomes" id="UP000502248">
    <property type="component" value="Chromosome"/>
</dbReference>
<keyword evidence="6" id="KW-1133">Transmembrane helix</keyword>
<dbReference type="Gene3D" id="2.60.40.1220">
    <property type="match status" value="1"/>
</dbReference>
<dbReference type="GO" id="GO:0046688">
    <property type="term" value="P:response to copper ion"/>
    <property type="evidence" value="ECO:0007669"/>
    <property type="project" value="InterPro"/>
</dbReference>
<keyword evidence="4" id="KW-0186">Copper</keyword>
<feature type="domain" description="CopC" evidence="8">
    <location>
        <begin position="25"/>
        <end position="117"/>
    </location>
</feature>
<dbReference type="AlphaFoldDB" id="A0A7Z2VH43"/>
<dbReference type="InterPro" id="IPR032694">
    <property type="entry name" value="CopC/D"/>
</dbReference>
<evidence type="ECO:0000256" key="7">
    <source>
        <dbReference type="SAM" id="SignalP"/>
    </source>
</evidence>
<evidence type="ECO:0000313" key="10">
    <source>
        <dbReference type="Proteomes" id="UP000502248"/>
    </source>
</evidence>